<dbReference type="KEGG" id="rsin:B6N60_04881"/>
<feature type="region of interest" description="Disordered" evidence="1">
    <location>
        <begin position="1102"/>
        <end position="1124"/>
    </location>
</feature>
<accession>A0A975TCX7</accession>
<protein>
    <recommendedName>
        <fullName evidence="2">RDRP core domain-containing protein</fullName>
    </recommendedName>
</protein>
<evidence type="ECO:0000256" key="1">
    <source>
        <dbReference type="SAM" id="MobiDB-lite"/>
    </source>
</evidence>
<sequence length="1124" mass="128303">MNLTTRVLEDSALGVPIFDGSYNNGRGRYLSEPEIIKNSLLARIFEPEELQSLLLVKIDSKNADANHLKTRTFKDGIRRKLAFSSGKNYYFADDSLRKKINRLFATEPDTACRYGSLLVSNCYKGSEIFTNLRIKIVDFTDPQYADDKTGDCHGKISPRLAKQLGGERNCPLQFRFAWMKCWAETDNSQSPKTSFLAKGTFLPDAKLTDAQGYDIIMDISSIKGIKKSHLQDLIPCGEYEFPQAVIGNRGNAKATSYDNSWQFTIWYSEAAVKEDFSQPTLEKAQALAELQRNPLALAKYIVQQYDKQQQAQQELSEEAVNEIEGDTNQQVQESRWISLLRSDKYGQLVETPKFRKFATDYVANQWRDLAIKSGYSHSSGMAMPCDRLPRGTICVPHLPEGDVILTRYPIVNSDNIRLYHNIHDPELKKIRNVVWIHPKDAEEYHQADFDGDQLMVSPASKLPNIAKETLRAGEPGRFEPVKQRPKVPYTEITDAEGNLKYRDLSQIAAVANQNKVGLVATNIGRVQSSMPRADENPQRFARRQRKLLNRLFQALQVEVDSPKSAERLEDIKEIDGANLLADAKQWSESHPSYFFDFKKDERLYRSFALPADAPGAINVIAREVVNPLWEPTRIRSRDRHEFRYLFPKDTLSVDALEWAEELKTRFQQAREEIKERIGDDKEAFNEELGKLYESYRAEIDELFTTPEERVEGAAALWHTQHTRPELDRHRRDCLQLAAQMEITFAFEHNYELPSAALPRDTYVLTVPFGENAIKWKESLERKKIEFDATIHPQLPVIEFAFKDLSPQVAAKLAAKFGENVNDLDVLDIPRDLRIIPPTDHCWAESRQEAGVGALAYNLLTEEVCQQLENFQFDEIKVLGIKYNDFADEDFASKQWKKRSVILEVGVFELPASHPDFYRYNGTPILQIDGKNLGTFAPDSPKLPVGTTFTASLQPDNSSVVLKVKPESIQLPEVTLPESEAKLDTAGQFRAVHREFWRKEMFDNLVGAISITYEQRIANQSASKEIEQFKIGGQWTAYVQRSGDFIVRNENKRTICRGNIHTSEEIFPLSEAAASELEEMVLERERLSAQMSSGRSLYSTQVSLDSKQQISNHRNHNRNQNIELN</sequence>
<dbReference type="GO" id="GO:0003968">
    <property type="term" value="F:RNA-directed RNA polymerase activity"/>
    <property type="evidence" value="ECO:0007669"/>
    <property type="project" value="InterPro"/>
</dbReference>
<dbReference type="EMBL" id="CP021056">
    <property type="protein sequence ID" value="QXE26150.1"/>
    <property type="molecule type" value="Genomic_DNA"/>
</dbReference>
<name>A0A975TCX7_9NOST</name>
<evidence type="ECO:0000259" key="2">
    <source>
        <dbReference type="Pfam" id="PF05183"/>
    </source>
</evidence>
<dbReference type="Pfam" id="PF05183">
    <property type="entry name" value="RdRP"/>
    <property type="match status" value="1"/>
</dbReference>
<organism evidence="3 4">
    <name type="scientific">Richelia sinica FACHB-800</name>
    <dbReference type="NCBI Taxonomy" id="1357546"/>
    <lineage>
        <taxon>Bacteria</taxon>
        <taxon>Bacillati</taxon>
        <taxon>Cyanobacteriota</taxon>
        <taxon>Cyanophyceae</taxon>
        <taxon>Nostocales</taxon>
        <taxon>Nostocaceae</taxon>
        <taxon>Richelia</taxon>
    </lineage>
</organism>
<dbReference type="RefSeq" id="WP_190606747.1">
    <property type="nucleotide sequence ID" value="NZ_CP021056.1"/>
</dbReference>
<keyword evidence="4" id="KW-1185">Reference proteome</keyword>
<evidence type="ECO:0000313" key="4">
    <source>
        <dbReference type="Proteomes" id="UP000683511"/>
    </source>
</evidence>
<feature type="domain" description="RDRP core" evidence="2">
    <location>
        <begin position="397"/>
        <end position="581"/>
    </location>
</feature>
<dbReference type="AlphaFoldDB" id="A0A975TCX7"/>
<proteinExistence type="predicted"/>
<dbReference type="InterPro" id="IPR057596">
    <property type="entry name" value="RDRP_core"/>
</dbReference>
<reference evidence="3" key="1">
    <citation type="submission" date="2017-04" db="EMBL/GenBank/DDBJ databases">
        <title>Genome deletions in a multicellular cyanobacterial endosymbiont for morphological adaptation in marine diatoms.</title>
        <authorList>
            <person name="Wang Y."/>
            <person name="Gao H."/>
            <person name="Li R."/>
            <person name="Xu X."/>
        </authorList>
    </citation>
    <scope>NUCLEOTIDE SEQUENCE</scope>
    <source>
        <strain evidence="3">FACHB 800</strain>
    </source>
</reference>
<gene>
    <name evidence="3" type="ORF">B6N60_04881</name>
</gene>
<dbReference type="Proteomes" id="UP000683511">
    <property type="component" value="Chromosome"/>
</dbReference>
<evidence type="ECO:0000313" key="3">
    <source>
        <dbReference type="EMBL" id="QXE26150.1"/>
    </source>
</evidence>